<gene>
    <name evidence="1" type="ORF">SARC_10445</name>
</gene>
<dbReference type="RefSeq" id="XP_014150986.1">
    <property type="nucleotide sequence ID" value="XM_014295511.1"/>
</dbReference>
<dbReference type="EMBL" id="KQ242848">
    <property type="protein sequence ID" value="KNC77084.1"/>
    <property type="molecule type" value="Genomic_DNA"/>
</dbReference>
<organism evidence="1 2">
    <name type="scientific">Sphaeroforma arctica JP610</name>
    <dbReference type="NCBI Taxonomy" id="667725"/>
    <lineage>
        <taxon>Eukaryota</taxon>
        <taxon>Ichthyosporea</taxon>
        <taxon>Ichthyophonida</taxon>
        <taxon>Sphaeroforma</taxon>
    </lineage>
</organism>
<reference evidence="1 2" key="1">
    <citation type="submission" date="2011-02" db="EMBL/GenBank/DDBJ databases">
        <title>The Genome Sequence of Sphaeroforma arctica JP610.</title>
        <authorList>
            <consortium name="The Broad Institute Genome Sequencing Platform"/>
            <person name="Russ C."/>
            <person name="Cuomo C."/>
            <person name="Young S.K."/>
            <person name="Zeng Q."/>
            <person name="Gargeya S."/>
            <person name="Alvarado L."/>
            <person name="Berlin A."/>
            <person name="Chapman S.B."/>
            <person name="Chen Z."/>
            <person name="Freedman E."/>
            <person name="Gellesch M."/>
            <person name="Goldberg J."/>
            <person name="Griggs A."/>
            <person name="Gujja S."/>
            <person name="Heilman E."/>
            <person name="Heiman D."/>
            <person name="Howarth C."/>
            <person name="Mehta T."/>
            <person name="Neiman D."/>
            <person name="Pearson M."/>
            <person name="Roberts A."/>
            <person name="Saif S."/>
            <person name="Shea T."/>
            <person name="Shenoy N."/>
            <person name="Sisk P."/>
            <person name="Stolte C."/>
            <person name="Sykes S."/>
            <person name="White J."/>
            <person name="Yandava C."/>
            <person name="Burger G."/>
            <person name="Gray M.W."/>
            <person name="Holland P.W.H."/>
            <person name="King N."/>
            <person name="Lang F.B.F."/>
            <person name="Roger A.J."/>
            <person name="Ruiz-Trillo I."/>
            <person name="Haas B."/>
            <person name="Nusbaum C."/>
            <person name="Birren B."/>
        </authorList>
    </citation>
    <scope>NUCLEOTIDE SEQUENCE [LARGE SCALE GENOMIC DNA]</scope>
    <source>
        <strain evidence="1 2">JP610</strain>
    </source>
</reference>
<proteinExistence type="predicted"/>
<accession>A0A0L0FJZ1</accession>
<sequence>MSSAFDEATVHKKPVWGVAVMSPGLKKAEYQPSCTIYQLSKQVVNQKVQQIQCDLLCMGLDTLPRNGIDIFVYATDAASDCVGTAVTMKQRRPHINQNTMLKDVCSKVSEIRDWLNKVDIICKYVNGSHFVTTYLAKLTAKMYNGRSLDVPAGEFDSHFVYRVTRGFRIVMLKLCLREIIGLIEYSTVIVGTTTRIMDGVSTKTDKRNAEAEEWIGSDDFVHTGLAICRTV</sequence>
<protein>
    <submittedName>
        <fullName evidence="1">Uncharacterized protein</fullName>
    </submittedName>
</protein>
<evidence type="ECO:0000313" key="1">
    <source>
        <dbReference type="EMBL" id="KNC77084.1"/>
    </source>
</evidence>
<name>A0A0L0FJZ1_9EUKA</name>
<dbReference type="GeneID" id="25910949"/>
<keyword evidence="2" id="KW-1185">Reference proteome</keyword>
<evidence type="ECO:0000313" key="2">
    <source>
        <dbReference type="Proteomes" id="UP000054560"/>
    </source>
</evidence>
<dbReference type="AlphaFoldDB" id="A0A0L0FJZ1"/>
<dbReference type="Proteomes" id="UP000054560">
    <property type="component" value="Unassembled WGS sequence"/>
</dbReference>